<organism evidence="3 4">
    <name type="scientific">Pseudoalteromonas qingdaonensis</name>
    <dbReference type="NCBI Taxonomy" id="3131913"/>
    <lineage>
        <taxon>Bacteria</taxon>
        <taxon>Pseudomonadati</taxon>
        <taxon>Pseudomonadota</taxon>
        <taxon>Gammaproteobacteria</taxon>
        <taxon>Alteromonadales</taxon>
        <taxon>Pseudoalteromonadaceae</taxon>
        <taxon>Pseudoalteromonas</taxon>
    </lineage>
</organism>
<reference evidence="3 4" key="1">
    <citation type="submission" date="2024-03" db="EMBL/GenBank/DDBJ databases">
        <title>Pseudoalteromonas qingdaonensis sp. nov., isolated from the intestines of marine benthic organisms.</title>
        <authorList>
            <person name="Lin X."/>
            <person name="Fang S."/>
            <person name="Hu X."/>
        </authorList>
    </citation>
    <scope>NUCLEOTIDE SEQUENCE [LARGE SCALE GENOMIC DNA]</scope>
    <source>
        <strain evidence="3 4">YIC-827</strain>
    </source>
</reference>
<accession>A0ABU9MVA3</accession>
<dbReference type="RefSeq" id="WP_342676841.1">
    <property type="nucleotide sequence ID" value="NZ_JBCGCU010000004.1"/>
</dbReference>
<evidence type="ECO:0000313" key="4">
    <source>
        <dbReference type="Proteomes" id="UP001447008"/>
    </source>
</evidence>
<feature type="chain" id="PRO_5047496702" evidence="2">
    <location>
        <begin position="21"/>
        <end position="380"/>
    </location>
</feature>
<evidence type="ECO:0000256" key="2">
    <source>
        <dbReference type="SAM" id="SignalP"/>
    </source>
</evidence>
<protein>
    <submittedName>
        <fullName evidence="3">Uncharacterized protein</fullName>
    </submittedName>
</protein>
<dbReference type="Proteomes" id="UP001447008">
    <property type="component" value="Unassembled WGS sequence"/>
</dbReference>
<feature type="region of interest" description="Disordered" evidence="1">
    <location>
        <begin position="309"/>
        <end position="333"/>
    </location>
</feature>
<dbReference type="EMBL" id="JBCGCU010000004">
    <property type="protein sequence ID" value="MEM0514766.1"/>
    <property type="molecule type" value="Genomic_DNA"/>
</dbReference>
<evidence type="ECO:0000256" key="1">
    <source>
        <dbReference type="SAM" id="MobiDB-lite"/>
    </source>
</evidence>
<feature type="signal peptide" evidence="2">
    <location>
        <begin position="1"/>
        <end position="20"/>
    </location>
</feature>
<sequence length="380" mass="42396">MNKYTFLIFVAGVFSGTSLAATSSVPRAFACTDCTFEESKTIATREAPANYCNIWENGSTAQYCEPVSQDIIVVVHSTKTFEKFTVTTSINSVNQPFVTVFSTLKSPADNAAIQKYFDIVDTIASFTVDIDMTSFSSQSSTLNFNDDLMSISSSTGEEISDCAEHPTHYFKSLDNERDVKMYASRKMTLLSGTDVKQVNLEYDEIKKEGVTVGFGSTELKIEQVYVKQKLAVRLKYDKEGTHNYLTFMIGSINEVVWDDDNKRALINLKLAPSFSRIDGINVAKLFRDGKVDLTDVPMSKCFQEFLQEETEPLPEDPNKPSSGTGTQEDPFEGGDRSNYQMGTFCKFKLSGLETCSITEDETVKCTETFVEWVGPCNTWP</sequence>
<name>A0ABU9MVA3_9GAMM</name>
<evidence type="ECO:0000313" key="3">
    <source>
        <dbReference type="EMBL" id="MEM0514766.1"/>
    </source>
</evidence>
<keyword evidence="2" id="KW-0732">Signal</keyword>
<keyword evidence="4" id="KW-1185">Reference proteome</keyword>
<comment type="caution">
    <text evidence="3">The sequence shown here is derived from an EMBL/GenBank/DDBJ whole genome shotgun (WGS) entry which is preliminary data.</text>
</comment>
<gene>
    <name evidence="3" type="ORF">WCN91_04905</name>
</gene>
<proteinExistence type="predicted"/>